<accession>A0ABR3YB54</accession>
<organism evidence="2 3">
    <name type="scientific">Paecilomyces lecythidis</name>
    <dbReference type="NCBI Taxonomy" id="3004212"/>
    <lineage>
        <taxon>Eukaryota</taxon>
        <taxon>Fungi</taxon>
        <taxon>Dikarya</taxon>
        <taxon>Ascomycota</taxon>
        <taxon>Pezizomycotina</taxon>
        <taxon>Eurotiomycetes</taxon>
        <taxon>Eurotiomycetidae</taxon>
        <taxon>Eurotiales</taxon>
        <taxon>Thermoascaceae</taxon>
        <taxon>Paecilomyces</taxon>
    </lineage>
</organism>
<reference evidence="2 3" key="1">
    <citation type="journal article" date="2024" name="IMA Fungus">
        <title>IMA Genome - F19 : A genome assembly and annotation guide to empower mycologists, including annotated draft genome sequences of Ceratocystis pirilliformis, Diaporthe australafricana, Fusarium ophioides, Paecilomyces lecythidis, and Sporothrix stenoceras.</title>
        <authorList>
            <person name="Aylward J."/>
            <person name="Wilson A.M."/>
            <person name="Visagie C.M."/>
            <person name="Spraker J."/>
            <person name="Barnes I."/>
            <person name="Buitendag C."/>
            <person name="Ceriani C."/>
            <person name="Del Mar Angel L."/>
            <person name="du Plessis D."/>
            <person name="Fuchs T."/>
            <person name="Gasser K."/>
            <person name="Kramer D."/>
            <person name="Li W."/>
            <person name="Munsamy K."/>
            <person name="Piso A."/>
            <person name="Price J.L."/>
            <person name="Sonnekus B."/>
            <person name="Thomas C."/>
            <person name="van der Nest A."/>
            <person name="van Dijk A."/>
            <person name="van Heerden A."/>
            <person name="van Vuuren N."/>
            <person name="Yilmaz N."/>
            <person name="Duong T.A."/>
            <person name="van der Merwe N.A."/>
            <person name="Wingfield M.J."/>
            <person name="Wingfield B.D."/>
        </authorList>
    </citation>
    <scope>NUCLEOTIDE SEQUENCE [LARGE SCALE GENOMIC DNA]</scope>
    <source>
        <strain evidence="2 3">CMW 18167</strain>
    </source>
</reference>
<keyword evidence="3" id="KW-1185">Reference proteome</keyword>
<evidence type="ECO:0000256" key="1">
    <source>
        <dbReference type="SAM" id="MobiDB-lite"/>
    </source>
</evidence>
<gene>
    <name evidence="2" type="primary">RBT1</name>
    <name evidence="2" type="ORF">Plec18167_001887</name>
</gene>
<feature type="region of interest" description="Disordered" evidence="1">
    <location>
        <begin position="1"/>
        <end position="35"/>
    </location>
</feature>
<protein>
    <submittedName>
        <fullName evidence="2">SERTA domain-containing protein 3</fullName>
    </submittedName>
</protein>
<comment type="caution">
    <text evidence="2">The sequence shown here is derived from an EMBL/GenBank/DDBJ whole genome shotgun (WGS) entry which is preliminary data.</text>
</comment>
<evidence type="ECO:0000313" key="2">
    <source>
        <dbReference type="EMBL" id="KAL1885230.1"/>
    </source>
</evidence>
<name>A0ABR3YB54_9EURO</name>
<proteinExistence type="predicted"/>
<evidence type="ECO:0000313" key="3">
    <source>
        <dbReference type="Proteomes" id="UP001583193"/>
    </source>
</evidence>
<feature type="compositionally biased region" description="Basic and acidic residues" evidence="1">
    <location>
        <begin position="22"/>
        <end position="35"/>
    </location>
</feature>
<sequence>MPANKRTFDGNPIPRDDDDMEDRYKSKNDLSNDQKQEIVEKIANLPTDDIPDFISALESEIAPSGFGLSSEDLLTIIKPYESDTNTTIQSQARKALRRVQSLQRDEKRIYDEEKRPAAERETIYANDSETSRNELSAEQKKHILINISNLTSDDPTEFLQSLETSIIPPGCALKLRDILAILHPDKWKAPELSELCNMADAAYKRVQHIVDQVETEAGSNVVKKNWTYHHRDPEDVPPAPAAQDHGGLTCYHIEQHQKATKHVQTIFSGVMLQEESKPLDMDRMKRAEKDLHSINELIWNHNSQNGYYASLGTIDHVQLAGHWRPALQTSERGRKESLKNLKRYCEISHYPQGWGQIPVTDKFKYKAKGNYWHNTWSILTPVLVSWYEKCLNGSSVRYEELQEGVKKFRKELETVNTYYQQQENSHIPDEILSVLDQLKQYSENRDRDGYNRICATVMQTIKDKGYPEDWAPPKLEGSHWSKAAVSNGPNNASLNNANSVASTNSNAVAVSGNYMTGQRQVMTVRPRIVQRRIEPGKTSTGEKILFVQKLGLNRANLVVVTSDGSYYLVDSASAGGPGVVTAAIDAGVPFVIRDEATIKSYRDMINSGGGTYGLWFVAPGSWDITKNRLPYIVVGFQYSGPNTEVKEAISRSNLGKITSPRGAERLIAEGILGQPNNMTLRNIFFELYMGAPITQSHLGLPTYPQTTKAIPQGQALPQVEGATGQRNSLTWGEHLPTEIPQYNVPAEQGHTLIPQPSQFQSQYQPQFQSQYQPQFQSQYQPQFQSQSQPQFQSQFSQQPLRPMKNVVQQPQFLQQLPPYMQQPILYKQPVIQPQDQGLQAPLFPTMPQSIAALNSDGEEM</sequence>
<dbReference type="Proteomes" id="UP001583193">
    <property type="component" value="Unassembled WGS sequence"/>
</dbReference>
<dbReference type="EMBL" id="JAVDPF010000003">
    <property type="protein sequence ID" value="KAL1885230.1"/>
    <property type="molecule type" value="Genomic_DNA"/>
</dbReference>